<dbReference type="SUPFAM" id="SSF52467">
    <property type="entry name" value="DHS-like NAD/FAD-binding domain"/>
    <property type="match status" value="1"/>
</dbReference>
<dbReference type="InterPro" id="IPR029035">
    <property type="entry name" value="DHS-like_NAD/FAD-binding_dom"/>
</dbReference>
<dbReference type="Proteomes" id="UP000066986">
    <property type="component" value="Chromosome"/>
</dbReference>
<dbReference type="AlphaFoldDB" id="A0AAU8U297"/>
<dbReference type="GeneID" id="32029438"/>
<evidence type="ECO:0008006" key="3">
    <source>
        <dbReference type="Google" id="ProtNLM"/>
    </source>
</evidence>
<dbReference type="KEGG" id="avs:AWM76_00750"/>
<proteinExistence type="predicted"/>
<name>A0AAU8U297_9LACT</name>
<sequence length="384" mass="45083">MRELEQIQDNQIFNEHIENVMNHIDSDKQSWLFGAGISYDAGIPLMSPLTDLVEMRMDQDNKRLLEKIKESLEKDCHVEHILSHIGDLLSLIDRTRKKEIKISETTYTKENLEDLYREILVKLTDTIRYGYNKKDDEIIYGTATEPLVSIEYHLEFIEGLLKNHLGVEKRRNIKFYTTNYDTLLEDALILKRKKVVDGFSGGAMGFWNPKEYSERKELAYPVYKLHGSIDWFQDEEYGLIRTRYGTKYTSDKSRVLIYPQATKYVETQKDPFATIFQAFRSDINSNQSKLFVCGYSFGDNHINNEIFNGLLKIHNNSTLIIFIDNMSDTLIDWQNNDLINERIYCLTSTGICYKNKIYSEENEQYNYPWWTFSGLTNFLNGTIK</sequence>
<gene>
    <name evidence="1" type="ORF">AWM76_00750</name>
</gene>
<dbReference type="RefSeq" id="WP_003140916.1">
    <property type="nucleotide sequence ID" value="NZ_CP014164.1"/>
</dbReference>
<protein>
    <recommendedName>
        <fullName evidence="3">SIR2-like domain-containing protein</fullName>
    </recommendedName>
</protein>
<dbReference type="Pfam" id="PF13289">
    <property type="entry name" value="SIR2_2"/>
    <property type="match status" value="1"/>
</dbReference>
<evidence type="ECO:0000313" key="2">
    <source>
        <dbReference type="Proteomes" id="UP000066986"/>
    </source>
</evidence>
<reference evidence="1 2" key="1">
    <citation type="journal article" date="2016" name="Genome Announc.">
        <title>Complete Genome Sequences of Aerococcus christensenii CCUG 28831T, Aerococcus sanguinicola CCUG 43001T, Aerococcus urinae CCUG 36881T, Aerococcus urinaeequi CCUG 28094T, Aerococcus urinaehominis CCUG 42038 BT, and Aerococcus viridans CCUG 4311T.</title>
        <authorList>
            <person name="Carkaci D."/>
            <person name="Dargis R."/>
            <person name="Nielsen X.C."/>
            <person name="Skovgaard O."/>
            <person name="Fuursted K."/>
            <person name="Christensen J.J."/>
        </authorList>
    </citation>
    <scope>NUCLEOTIDE SEQUENCE [LARGE SCALE GENOMIC DNA]</scope>
    <source>
        <strain evidence="1 2">CCUG4311</strain>
    </source>
</reference>
<organism evidence="1 2">
    <name type="scientific">Aerococcus viridans</name>
    <dbReference type="NCBI Taxonomy" id="1377"/>
    <lineage>
        <taxon>Bacteria</taxon>
        <taxon>Bacillati</taxon>
        <taxon>Bacillota</taxon>
        <taxon>Bacilli</taxon>
        <taxon>Lactobacillales</taxon>
        <taxon>Aerococcaceae</taxon>
        <taxon>Aerococcus</taxon>
    </lineage>
</organism>
<dbReference type="EMBL" id="CP014164">
    <property type="protein sequence ID" value="AMC00199.1"/>
    <property type="molecule type" value="Genomic_DNA"/>
</dbReference>
<reference evidence="2" key="2">
    <citation type="submission" date="2016-01" db="EMBL/GenBank/DDBJ databases">
        <title>Six Aerococcus type strain genome sequencing and assembly using PacBio and Illumina Hiseq.</title>
        <authorList>
            <person name="Carkaci D."/>
            <person name="Dargis R."/>
            <person name="Nielsen X.C."/>
            <person name="Skovgaard O."/>
            <person name="Fuursted K."/>
            <person name="Christensen J.J."/>
        </authorList>
    </citation>
    <scope>NUCLEOTIDE SEQUENCE [LARGE SCALE GENOMIC DNA]</scope>
    <source>
        <strain evidence="2">CCUG4311</strain>
    </source>
</reference>
<evidence type="ECO:0000313" key="1">
    <source>
        <dbReference type="EMBL" id="AMC00199.1"/>
    </source>
</evidence>
<accession>A0AAU8U297</accession>